<evidence type="ECO:0000259" key="8">
    <source>
        <dbReference type="Pfam" id="PF01494"/>
    </source>
</evidence>
<keyword evidence="5" id="KW-0503">Monooxygenase</keyword>
<dbReference type="OrthoDB" id="9993796at2759"/>
<dbReference type="STRING" id="1408163.A0A0F4YRA4"/>
<dbReference type="Gene3D" id="3.50.50.60">
    <property type="entry name" value="FAD/NAD(P)-binding domain"/>
    <property type="match status" value="1"/>
</dbReference>
<keyword evidence="7" id="KW-0812">Transmembrane</keyword>
<dbReference type="Proteomes" id="UP000053958">
    <property type="component" value="Unassembled WGS sequence"/>
</dbReference>
<dbReference type="PANTHER" id="PTHR13789:SF215">
    <property type="entry name" value="FAD-BINDING DOMAIN-CONTAINING PROTEIN-RELATED"/>
    <property type="match status" value="1"/>
</dbReference>
<comment type="similarity">
    <text evidence="1">Belongs to the paxM FAD-dependent monooxygenase family.</text>
</comment>
<evidence type="ECO:0000313" key="10">
    <source>
        <dbReference type="Proteomes" id="UP000053958"/>
    </source>
</evidence>
<dbReference type="RefSeq" id="XP_013326998.1">
    <property type="nucleotide sequence ID" value="XM_013471544.1"/>
</dbReference>
<dbReference type="SUPFAM" id="SSF51905">
    <property type="entry name" value="FAD/NAD(P)-binding domain"/>
    <property type="match status" value="1"/>
</dbReference>
<dbReference type="PRINTS" id="PR00420">
    <property type="entry name" value="RNGMNOXGNASE"/>
</dbReference>
<feature type="transmembrane region" description="Helical" evidence="7">
    <location>
        <begin position="6"/>
        <end position="24"/>
    </location>
</feature>
<dbReference type="SUPFAM" id="SSF54373">
    <property type="entry name" value="FAD-linked reductases, C-terminal domain"/>
    <property type="match status" value="1"/>
</dbReference>
<keyword evidence="7" id="KW-0472">Membrane</keyword>
<evidence type="ECO:0000313" key="9">
    <source>
        <dbReference type="EMBL" id="KKA20386.1"/>
    </source>
</evidence>
<dbReference type="InterPro" id="IPR002938">
    <property type="entry name" value="FAD-bd"/>
</dbReference>
<feature type="domain" description="FAD-binding" evidence="8">
    <location>
        <begin position="4"/>
        <end position="333"/>
    </location>
</feature>
<protein>
    <submittedName>
        <fullName evidence="9">Salicylate hydroxylase</fullName>
    </submittedName>
</protein>
<evidence type="ECO:0000256" key="5">
    <source>
        <dbReference type="ARBA" id="ARBA00023033"/>
    </source>
</evidence>
<evidence type="ECO:0000256" key="6">
    <source>
        <dbReference type="SAM" id="Coils"/>
    </source>
</evidence>
<keyword evidence="3" id="KW-0274">FAD</keyword>
<reference evidence="9 10" key="1">
    <citation type="submission" date="2015-04" db="EMBL/GenBank/DDBJ databases">
        <authorList>
            <person name="Heijne W.H."/>
            <person name="Fedorova N.D."/>
            <person name="Nierman W.C."/>
            <person name="Vollebregt A.W."/>
            <person name="Zhao Z."/>
            <person name="Wu L."/>
            <person name="Kumar M."/>
            <person name="Stam H."/>
            <person name="van den Berg M.A."/>
            <person name="Pel H.J."/>
        </authorList>
    </citation>
    <scope>NUCLEOTIDE SEQUENCE [LARGE SCALE GENOMIC DNA]</scope>
    <source>
        <strain evidence="9 10">CBS 393.64</strain>
    </source>
</reference>
<feature type="coiled-coil region" evidence="6">
    <location>
        <begin position="425"/>
        <end position="458"/>
    </location>
</feature>
<dbReference type="InterPro" id="IPR050493">
    <property type="entry name" value="FAD-dep_Monooxygenase_BioMet"/>
</dbReference>
<dbReference type="GeneID" id="25317938"/>
<sequence length="534" mass="59271">MPLDVIIVGAGIGGLCAAIALRRAGHSVRIFEKSRFASEIGAAVAISPNGALVLAALGFSFDRARACVLPSWESVDGISLSPLTALDLSNAEAKYGAPMMAIHRVDLHSELRRLALEGDDNPAELVLATAAEGIDDEGRLLLSDGSTHRADLIIGADGVHSVVRRAVVGEEADLAAETDMSAFRFLIPTSRLQGDPALEKLLQWKSPGATIFADTLDKAHERHLVWYPCQGGDVQNVVGIHPTRPNAAETDFKASLLDEFRYFNPDVVKLLELAEDVKCWKLARYEPFPRWTRKDIVLVGDAAHPMLPFGAQAANQAIEDGAALGQLLRGVDDAAEIPHRLQLFEDIRRRRTAIIQILSSARIGREGTVTDKLREFVADGESVPTTFAERTEHAYRFALLFLSPYGCNSGVRLIDPFEKSSFDVLKECEKALQQEEKKETATEELNEKEKENLAVLSNNNAKGEDLQDPNNYNYDKGCARLLLAYSVRLFKPFKPFLRMIYITLIIRVYYTKEEERNKGRNIRSIPRYYSHSWL</sequence>
<gene>
    <name evidence="9" type="ORF">T310_5594</name>
</gene>
<dbReference type="Pfam" id="PF01494">
    <property type="entry name" value="FAD_binding_3"/>
    <property type="match status" value="1"/>
</dbReference>
<evidence type="ECO:0000256" key="4">
    <source>
        <dbReference type="ARBA" id="ARBA00023002"/>
    </source>
</evidence>
<organism evidence="9 10">
    <name type="scientific">Rasamsonia emersonii (strain ATCC 16479 / CBS 393.64 / IMI 116815)</name>
    <dbReference type="NCBI Taxonomy" id="1408163"/>
    <lineage>
        <taxon>Eukaryota</taxon>
        <taxon>Fungi</taxon>
        <taxon>Dikarya</taxon>
        <taxon>Ascomycota</taxon>
        <taxon>Pezizomycotina</taxon>
        <taxon>Eurotiomycetes</taxon>
        <taxon>Eurotiomycetidae</taxon>
        <taxon>Eurotiales</taxon>
        <taxon>Trichocomaceae</taxon>
        <taxon>Rasamsonia</taxon>
    </lineage>
</organism>
<name>A0A0F4YRA4_RASE3</name>
<dbReference type="EMBL" id="LASV01000264">
    <property type="protein sequence ID" value="KKA20386.1"/>
    <property type="molecule type" value="Genomic_DNA"/>
</dbReference>
<dbReference type="GO" id="GO:0071949">
    <property type="term" value="F:FAD binding"/>
    <property type="evidence" value="ECO:0007669"/>
    <property type="project" value="InterPro"/>
</dbReference>
<dbReference type="GO" id="GO:0004497">
    <property type="term" value="F:monooxygenase activity"/>
    <property type="evidence" value="ECO:0007669"/>
    <property type="project" value="UniProtKB-KW"/>
</dbReference>
<keyword evidence="2" id="KW-0285">Flavoprotein</keyword>
<keyword evidence="6" id="KW-0175">Coiled coil</keyword>
<proteinExistence type="inferred from homology"/>
<evidence type="ECO:0000256" key="1">
    <source>
        <dbReference type="ARBA" id="ARBA00007992"/>
    </source>
</evidence>
<dbReference type="AlphaFoldDB" id="A0A0F4YRA4"/>
<evidence type="ECO:0000256" key="3">
    <source>
        <dbReference type="ARBA" id="ARBA00022827"/>
    </source>
</evidence>
<comment type="caution">
    <text evidence="9">The sequence shown here is derived from an EMBL/GenBank/DDBJ whole genome shotgun (WGS) entry which is preliminary data.</text>
</comment>
<keyword evidence="10" id="KW-1185">Reference proteome</keyword>
<dbReference type="InterPro" id="IPR036188">
    <property type="entry name" value="FAD/NAD-bd_sf"/>
</dbReference>
<keyword evidence="7" id="KW-1133">Transmembrane helix</keyword>
<keyword evidence="4" id="KW-0560">Oxidoreductase</keyword>
<evidence type="ECO:0000256" key="2">
    <source>
        <dbReference type="ARBA" id="ARBA00022630"/>
    </source>
</evidence>
<accession>A0A0F4YRA4</accession>
<feature type="transmembrane region" description="Helical" evidence="7">
    <location>
        <begin position="36"/>
        <end position="61"/>
    </location>
</feature>
<evidence type="ECO:0000256" key="7">
    <source>
        <dbReference type="SAM" id="Phobius"/>
    </source>
</evidence>
<dbReference type="PANTHER" id="PTHR13789">
    <property type="entry name" value="MONOOXYGENASE"/>
    <property type="match status" value="1"/>
</dbReference>